<reference evidence="3 4" key="1">
    <citation type="submission" date="2024-09" db="EMBL/GenBank/DDBJ databases">
        <authorList>
            <person name="Sun Q."/>
            <person name="Mori K."/>
        </authorList>
    </citation>
    <scope>NUCLEOTIDE SEQUENCE [LARGE SCALE GENOMIC DNA]</scope>
    <source>
        <strain evidence="3 4">CECT 8622</strain>
    </source>
</reference>
<dbReference type="PROSITE" id="PS50222">
    <property type="entry name" value="EF_HAND_2"/>
    <property type="match status" value="2"/>
</dbReference>
<dbReference type="RefSeq" id="WP_379861354.1">
    <property type="nucleotide sequence ID" value="NZ_JBHMFC010000044.1"/>
</dbReference>
<dbReference type="Gene3D" id="1.10.238.10">
    <property type="entry name" value="EF-hand"/>
    <property type="match status" value="1"/>
</dbReference>
<evidence type="ECO:0000256" key="1">
    <source>
        <dbReference type="SAM" id="SignalP"/>
    </source>
</evidence>
<keyword evidence="4" id="KW-1185">Reference proteome</keyword>
<dbReference type="InterPro" id="IPR011992">
    <property type="entry name" value="EF-hand-dom_pair"/>
</dbReference>
<dbReference type="SMART" id="SM00054">
    <property type="entry name" value="EFh"/>
    <property type="match status" value="2"/>
</dbReference>
<dbReference type="SUPFAM" id="SSF47473">
    <property type="entry name" value="EF-hand"/>
    <property type="match status" value="1"/>
</dbReference>
<dbReference type="EMBL" id="JBHMFC010000044">
    <property type="protein sequence ID" value="MFB9057134.1"/>
    <property type="molecule type" value="Genomic_DNA"/>
</dbReference>
<evidence type="ECO:0000313" key="3">
    <source>
        <dbReference type="EMBL" id="MFB9057134.1"/>
    </source>
</evidence>
<name>A0ABV5FCM0_9FLAO</name>
<gene>
    <name evidence="3" type="ORF">ACFFU9_10305</name>
</gene>
<feature type="chain" id="PRO_5045847826" evidence="1">
    <location>
        <begin position="22"/>
        <end position="97"/>
    </location>
</feature>
<keyword evidence="1" id="KW-0732">Signal</keyword>
<dbReference type="PROSITE" id="PS00018">
    <property type="entry name" value="EF_HAND_1"/>
    <property type="match status" value="2"/>
</dbReference>
<dbReference type="InterPro" id="IPR018247">
    <property type="entry name" value="EF_Hand_1_Ca_BS"/>
</dbReference>
<feature type="signal peptide" evidence="1">
    <location>
        <begin position="1"/>
        <end position="21"/>
    </location>
</feature>
<accession>A0ABV5FCM0</accession>
<evidence type="ECO:0000259" key="2">
    <source>
        <dbReference type="PROSITE" id="PS50222"/>
    </source>
</evidence>
<dbReference type="Pfam" id="PF13499">
    <property type="entry name" value="EF-hand_7"/>
    <property type="match status" value="1"/>
</dbReference>
<feature type="domain" description="EF-hand" evidence="2">
    <location>
        <begin position="70"/>
        <end position="97"/>
    </location>
</feature>
<organism evidence="3 4">
    <name type="scientific">Mariniflexile ostreae</name>
    <dbReference type="NCBI Taxonomy" id="1520892"/>
    <lineage>
        <taxon>Bacteria</taxon>
        <taxon>Pseudomonadati</taxon>
        <taxon>Bacteroidota</taxon>
        <taxon>Flavobacteriia</taxon>
        <taxon>Flavobacteriales</taxon>
        <taxon>Flavobacteriaceae</taxon>
        <taxon>Mariniflexile</taxon>
    </lineage>
</organism>
<sequence length="97" mass="10892">MKRIKIGVAILSLLAFSQVDAQEKKAKKGPEVAFEKLDTDKDGKLSLEEFKARTIKSKPGAENSKPVNHEKAFTRKDANADGFIDMEEFKARPEKKK</sequence>
<dbReference type="InterPro" id="IPR002048">
    <property type="entry name" value="EF_hand_dom"/>
</dbReference>
<comment type="caution">
    <text evidence="3">The sequence shown here is derived from an EMBL/GenBank/DDBJ whole genome shotgun (WGS) entry which is preliminary data.</text>
</comment>
<dbReference type="Proteomes" id="UP001589585">
    <property type="component" value="Unassembled WGS sequence"/>
</dbReference>
<feature type="domain" description="EF-hand" evidence="2">
    <location>
        <begin position="25"/>
        <end position="60"/>
    </location>
</feature>
<evidence type="ECO:0000313" key="4">
    <source>
        <dbReference type="Proteomes" id="UP001589585"/>
    </source>
</evidence>
<protein>
    <submittedName>
        <fullName evidence="3">EF-hand domain-containing protein</fullName>
    </submittedName>
</protein>
<proteinExistence type="predicted"/>